<name>A0A1I3C514_9PLAN</name>
<dbReference type="InterPro" id="IPR011990">
    <property type="entry name" value="TPR-like_helical_dom_sf"/>
</dbReference>
<dbReference type="Proteomes" id="UP000199518">
    <property type="component" value="Unassembled WGS sequence"/>
</dbReference>
<accession>A0A1I3C514</accession>
<reference evidence="2" key="1">
    <citation type="submission" date="2016-10" db="EMBL/GenBank/DDBJ databases">
        <authorList>
            <person name="Varghese N."/>
            <person name="Submissions S."/>
        </authorList>
    </citation>
    <scope>NUCLEOTIDE SEQUENCE [LARGE SCALE GENOMIC DNA]</scope>
    <source>
        <strain evidence="2">DSM 26348</strain>
    </source>
</reference>
<protein>
    <submittedName>
        <fullName evidence="1">Tetratricopeptide repeat-containing protein</fullName>
    </submittedName>
</protein>
<gene>
    <name evidence="1" type="ORF">SAMN05421753_102114</name>
</gene>
<dbReference type="RefSeq" id="WP_092047812.1">
    <property type="nucleotide sequence ID" value="NZ_FOQD01000002.1"/>
</dbReference>
<evidence type="ECO:0000313" key="2">
    <source>
        <dbReference type="Proteomes" id="UP000199518"/>
    </source>
</evidence>
<dbReference type="OrthoDB" id="271653at2"/>
<evidence type="ECO:0000313" key="1">
    <source>
        <dbReference type="EMBL" id="SFH69675.1"/>
    </source>
</evidence>
<dbReference type="STRING" id="1576369.SAMN05421753_102114"/>
<dbReference type="SUPFAM" id="SSF48452">
    <property type="entry name" value="TPR-like"/>
    <property type="match status" value="1"/>
</dbReference>
<sequence length="250" mass="28076">MVSLEFAVVSAVSTLRSQGLCASALELAFLSLQDDGDQGRLWELAGLLHADLGDFDAARQALETASSLVPLEPEGRFTLAKCYAANGQADLAREMYWSLLEWNETPQDLLLKIASHFDCLGRPDLSVHACRKASLRDQQVARPFYEMAYYMRRCHYPPHLIESMARHAVRLDPDFQLYRVGLAVFLHSIDRNHDAYDVICDLTPRQLKSVTCACCLDQLRAVCEHCGDLPRAAACRARLLHIRQQQTQAS</sequence>
<dbReference type="Pfam" id="PF14559">
    <property type="entry name" value="TPR_19"/>
    <property type="match status" value="1"/>
</dbReference>
<keyword evidence="2" id="KW-1185">Reference proteome</keyword>
<dbReference type="Gene3D" id="1.25.40.10">
    <property type="entry name" value="Tetratricopeptide repeat domain"/>
    <property type="match status" value="1"/>
</dbReference>
<dbReference type="EMBL" id="FOQD01000002">
    <property type="protein sequence ID" value="SFH69675.1"/>
    <property type="molecule type" value="Genomic_DNA"/>
</dbReference>
<dbReference type="AlphaFoldDB" id="A0A1I3C514"/>
<organism evidence="1 2">
    <name type="scientific">Planctomicrobium piriforme</name>
    <dbReference type="NCBI Taxonomy" id="1576369"/>
    <lineage>
        <taxon>Bacteria</taxon>
        <taxon>Pseudomonadati</taxon>
        <taxon>Planctomycetota</taxon>
        <taxon>Planctomycetia</taxon>
        <taxon>Planctomycetales</taxon>
        <taxon>Planctomycetaceae</taxon>
        <taxon>Planctomicrobium</taxon>
    </lineage>
</organism>
<proteinExistence type="predicted"/>